<feature type="region of interest" description="Disordered" evidence="1">
    <location>
        <begin position="1"/>
        <end position="53"/>
    </location>
</feature>
<protein>
    <submittedName>
        <fullName evidence="2">Ribonuclease Z</fullName>
    </submittedName>
</protein>
<accession>A0A1R3JIK7</accession>
<reference evidence="2 3" key="1">
    <citation type="submission" date="2013-09" db="EMBL/GenBank/DDBJ databases">
        <title>Corchorus capsularis genome sequencing.</title>
        <authorList>
            <person name="Alam M."/>
            <person name="Haque M.S."/>
            <person name="Islam M.S."/>
            <person name="Emdad E.M."/>
            <person name="Islam M.M."/>
            <person name="Ahmed B."/>
            <person name="Halim A."/>
            <person name="Hossen Q.M.M."/>
            <person name="Hossain M.Z."/>
            <person name="Ahmed R."/>
            <person name="Khan M.M."/>
            <person name="Islam R."/>
            <person name="Rashid M.M."/>
            <person name="Khan S.A."/>
            <person name="Rahman M.S."/>
            <person name="Alam M."/>
        </authorList>
    </citation>
    <scope>NUCLEOTIDE SEQUENCE [LARGE SCALE GENOMIC DNA]</scope>
    <source>
        <strain evidence="3">cv. CVL-1</strain>
        <tissue evidence="2">Whole seedling</tissue>
    </source>
</reference>
<dbReference type="Proteomes" id="UP000188268">
    <property type="component" value="Unassembled WGS sequence"/>
</dbReference>
<evidence type="ECO:0000313" key="3">
    <source>
        <dbReference type="Proteomes" id="UP000188268"/>
    </source>
</evidence>
<name>A0A1R3JIK7_COCAP</name>
<organism evidence="2 3">
    <name type="scientific">Corchorus capsularis</name>
    <name type="common">Jute</name>
    <dbReference type="NCBI Taxonomy" id="210143"/>
    <lineage>
        <taxon>Eukaryota</taxon>
        <taxon>Viridiplantae</taxon>
        <taxon>Streptophyta</taxon>
        <taxon>Embryophyta</taxon>
        <taxon>Tracheophyta</taxon>
        <taxon>Spermatophyta</taxon>
        <taxon>Magnoliopsida</taxon>
        <taxon>eudicotyledons</taxon>
        <taxon>Gunneridae</taxon>
        <taxon>Pentapetalae</taxon>
        <taxon>rosids</taxon>
        <taxon>malvids</taxon>
        <taxon>Malvales</taxon>
        <taxon>Malvaceae</taxon>
        <taxon>Grewioideae</taxon>
        <taxon>Apeibeae</taxon>
        <taxon>Corchorus</taxon>
    </lineage>
</organism>
<feature type="compositionally biased region" description="Polar residues" evidence="1">
    <location>
        <begin position="1"/>
        <end position="11"/>
    </location>
</feature>
<dbReference type="Gramene" id="OMO94679">
    <property type="protein sequence ID" value="OMO94679"/>
    <property type="gene ID" value="CCACVL1_05889"/>
</dbReference>
<proteinExistence type="predicted"/>
<feature type="compositionally biased region" description="Polar residues" evidence="1">
    <location>
        <begin position="23"/>
        <end position="32"/>
    </location>
</feature>
<dbReference type="AlphaFoldDB" id="A0A1R3JIK7"/>
<keyword evidence="3" id="KW-1185">Reference proteome</keyword>
<dbReference type="EMBL" id="AWWV01007795">
    <property type="protein sequence ID" value="OMO94679.1"/>
    <property type="molecule type" value="Genomic_DNA"/>
</dbReference>
<sequence length="115" mass="12956">MSQFSVQNVTSLEDDDLDMMSPFDSNHVSPSYNAAIGNKKAKKNKKSVDKEKDVGEGIKEAIEKVVDAIRTSGELLGRLQHRPLPQTSSPFESFRLKTFERSFLFSYSTLSRPKN</sequence>
<comment type="caution">
    <text evidence="2">The sequence shown here is derived from an EMBL/GenBank/DDBJ whole genome shotgun (WGS) entry which is preliminary data.</text>
</comment>
<evidence type="ECO:0000256" key="1">
    <source>
        <dbReference type="SAM" id="MobiDB-lite"/>
    </source>
</evidence>
<evidence type="ECO:0000313" key="2">
    <source>
        <dbReference type="EMBL" id="OMO94679.1"/>
    </source>
</evidence>
<gene>
    <name evidence="2" type="ORF">CCACVL1_05889</name>
</gene>